<reference evidence="3" key="1">
    <citation type="submission" date="2022-01" db="EMBL/GenBank/DDBJ databases">
        <authorList>
            <person name="Braso-Vives M."/>
        </authorList>
    </citation>
    <scope>NUCLEOTIDE SEQUENCE</scope>
</reference>
<dbReference type="AlphaFoldDB" id="A0A8J9YT49"/>
<sequence length="366" mass="41035">MPSFLAVPPILARTHYTWVGNLSHSKIEMPKVKSSQSHASYNNSRKLEILETQRRKQWSNRKAAKHFGVAEGSIRKWKRVEEQLAAAPTSRKRLSGGGQKVKNPELDRTLIEWIDVQQREGVPVNGAMIKDEARRISGGDDSFKASNGWLGALKKRHGLRSTKRGKTGTLVCVVQQEPKDKSVEETSEVKTSQLHASYENSRKLEILETQRRRQWSNRKAAKHFGVAEGSIRKWKRVEEQLAAAPTSRKRLSGGGQKIKNPELDRTLIEWIDVQRREGVPVNGSMIKDEARRISGGDDSFKASNGWLGGLKKRHGLRSTKRGKTVSLFRVVPQGIEDSVHDTNEPIVWSVASCGVMVRATENVLGT</sequence>
<evidence type="ECO:0000313" key="3">
    <source>
        <dbReference type="EMBL" id="CAH1241218.1"/>
    </source>
</evidence>
<dbReference type="Proteomes" id="UP000838412">
    <property type="component" value="Chromosome 12"/>
</dbReference>
<dbReference type="OrthoDB" id="5875523at2759"/>
<evidence type="ECO:0000259" key="2">
    <source>
        <dbReference type="PROSITE" id="PS51253"/>
    </source>
</evidence>
<dbReference type="InterPro" id="IPR009057">
    <property type="entry name" value="Homeodomain-like_sf"/>
</dbReference>
<feature type="domain" description="HTH CENPB-type" evidence="2">
    <location>
        <begin position="94"/>
        <end position="163"/>
    </location>
</feature>
<dbReference type="Gene3D" id="1.10.10.60">
    <property type="entry name" value="Homeodomain-like"/>
    <property type="match status" value="2"/>
</dbReference>
<keyword evidence="1" id="KW-0238">DNA-binding</keyword>
<evidence type="ECO:0000313" key="4">
    <source>
        <dbReference type="Proteomes" id="UP000838412"/>
    </source>
</evidence>
<accession>A0A8J9YT49</accession>
<dbReference type="PANTHER" id="PTHR19303:SF73">
    <property type="entry name" value="PROTEIN PDC2"/>
    <property type="match status" value="1"/>
</dbReference>
<evidence type="ECO:0000256" key="1">
    <source>
        <dbReference type="ARBA" id="ARBA00023125"/>
    </source>
</evidence>
<proteinExistence type="predicted"/>
<dbReference type="EMBL" id="OV696697">
    <property type="protein sequence ID" value="CAH1241218.1"/>
    <property type="molecule type" value="Genomic_DNA"/>
</dbReference>
<dbReference type="InterPro" id="IPR006600">
    <property type="entry name" value="HTH_CenpB_DNA-bd_dom"/>
</dbReference>
<dbReference type="SUPFAM" id="SSF46689">
    <property type="entry name" value="Homeodomain-like"/>
    <property type="match status" value="2"/>
</dbReference>
<dbReference type="Pfam" id="PF03221">
    <property type="entry name" value="HTH_Tnp_Tc5"/>
    <property type="match status" value="2"/>
</dbReference>
<feature type="domain" description="HTH CENPB-type" evidence="2">
    <location>
        <begin position="251"/>
        <end position="320"/>
    </location>
</feature>
<dbReference type="PANTHER" id="PTHR19303">
    <property type="entry name" value="TRANSPOSON"/>
    <property type="match status" value="1"/>
</dbReference>
<dbReference type="PROSITE" id="PS51253">
    <property type="entry name" value="HTH_CENPB"/>
    <property type="match status" value="2"/>
</dbReference>
<dbReference type="Pfam" id="PF09607">
    <property type="entry name" value="BrkDBD"/>
    <property type="match status" value="2"/>
</dbReference>
<protein>
    <submittedName>
        <fullName evidence="3">TIGD2 protein</fullName>
    </submittedName>
</protein>
<keyword evidence="4" id="KW-1185">Reference proteome</keyword>
<dbReference type="SMART" id="SM00674">
    <property type="entry name" value="CENPB"/>
    <property type="match status" value="2"/>
</dbReference>
<name>A0A8J9YT49_BRALA</name>
<dbReference type="InterPro" id="IPR018586">
    <property type="entry name" value="Brinker_DNA-bd"/>
</dbReference>
<dbReference type="GO" id="GO:0005634">
    <property type="term" value="C:nucleus"/>
    <property type="evidence" value="ECO:0007669"/>
    <property type="project" value="TreeGrafter"/>
</dbReference>
<organism evidence="3 4">
    <name type="scientific">Branchiostoma lanceolatum</name>
    <name type="common">Common lancelet</name>
    <name type="synonym">Amphioxus lanceolatum</name>
    <dbReference type="NCBI Taxonomy" id="7740"/>
    <lineage>
        <taxon>Eukaryota</taxon>
        <taxon>Metazoa</taxon>
        <taxon>Chordata</taxon>
        <taxon>Cephalochordata</taxon>
        <taxon>Leptocardii</taxon>
        <taxon>Amphioxiformes</taxon>
        <taxon>Branchiostomatidae</taxon>
        <taxon>Branchiostoma</taxon>
    </lineage>
</organism>
<dbReference type="GO" id="GO:0003677">
    <property type="term" value="F:DNA binding"/>
    <property type="evidence" value="ECO:0007669"/>
    <property type="project" value="UniProtKB-KW"/>
</dbReference>
<gene>
    <name evidence="3" type="primary">TIGD2</name>
    <name evidence="3" type="ORF">BLAG_LOCUS4955</name>
</gene>
<dbReference type="InterPro" id="IPR050863">
    <property type="entry name" value="CenT-Element_Derived"/>
</dbReference>